<feature type="compositionally biased region" description="Low complexity" evidence="1">
    <location>
        <begin position="198"/>
        <end position="208"/>
    </location>
</feature>
<sequence>MREILYDPAYVVPAVPPGSAGVGWLRATVGRFCEGDDHARRRGLAEAILDGIPPGSLKGERGHPVAVLAAAMGVTDPDVASLVEDVAQAYQPGSGDDERADPAVERLVVIFGGRRDEETAARIGVLVQACTATLALIEKARHRPVDEVLRDDPPVPFTKRRRIDSDEVVLVPLAGETAFGAGPRRCPGRAHALALAEAATNHSGAGRRSSPRPGPPSP</sequence>
<dbReference type="RefSeq" id="WP_179855297.1">
    <property type="nucleotide sequence ID" value="NZ_OBDY01000010.1"/>
</dbReference>
<name>A0A285INV0_9ACTN</name>
<dbReference type="SUPFAM" id="SSF48264">
    <property type="entry name" value="Cytochrome P450"/>
    <property type="match status" value="1"/>
</dbReference>
<dbReference type="PROSITE" id="PS00086">
    <property type="entry name" value="CYTOCHROME_P450"/>
    <property type="match status" value="1"/>
</dbReference>
<reference evidence="2 3" key="1">
    <citation type="submission" date="2017-09" db="EMBL/GenBank/DDBJ databases">
        <authorList>
            <person name="Ehlers B."/>
            <person name="Leendertz F.H."/>
        </authorList>
    </citation>
    <scope>NUCLEOTIDE SEQUENCE [LARGE SCALE GENOMIC DNA]</scope>
    <source>
        <strain evidence="2 3">CGMCC 4.6857</strain>
    </source>
</reference>
<dbReference type="GO" id="GO:0005506">
    <property type="term" value="F:iron ion binding"/>
    <property type="evidence" value="ECO:0007669"/>
    <property type="project" value="InterPro"/>
</dbReference>
<dbReference type="GO" id="GO:0016705">
    <property type="term" value="F:oxidoreductase activity, acting on paired donors, with incorporation or reduction of molecular oxygen"/>
    <property type="evidence" value="ECO:0007669"/>
    <property type="project" value="InterPro"/>
</dbReference>
<evidence type="ECO:0000313" key="2">
    <source>
        <dbReference type="EMBL" id="SNY49624.1"/>
    </source>
</evidence>
<accession>A0A285INV0</accession>
<evidence type="ECO:0008006" key="4">
    <source>
        <dbReference type="Google" id="ProtNLM"/>
    </source>
</evidence>
<dbReference type="InterPro" id="IPR017972">
    <property type="entry name" value="Cyt_P450_CS"/>
</dbReference>
<feature type="region of interest" description="Disordered" evidence="1">
    <location>
        <begin position="198"/>
        <end position="218"/>
    </location>
</feature>
<keyword evidence="3" id="KW-1185">Reference proteome</keyword>
<gene>
    <name evidence="2" type="ORF">SAMN05421748_11068</name>
</gene>
<dbReference type="GO" id="GO:0004497">
    <property type="term" value="F:monooxygenase activity"/>
    <property type="evidence" value="ECO:0007669"/>
    <property type="project" value="InterPro"/>
</dbReference>
<dbReference type="AlphaFoldDB" id="A0A285INV0"/>
<proteinExistence type="predicted"/>
<dbReference type="Proteomes" id="UP000219612">
    <property type="component" value="Unassembled WGS sequence"/>
</dbReference>
<organism evidence="2 3">
    <name type="scientific">Paractinoplanes atraurantiacus</name>
    <dbReference type="NCBI Taxonomy" id="1036182"/>
    <lineage>
        <taxon>Bacteria</taxon>
        <taxon>Bacillati</taxon>
        <taxon>Actinomycetota</taxon>
        <taxon>Actinomycetes</taxon>
        <taxon>Micromonosporales</taxon>
        <taxon>Micromonosporaceae</taxon>
        <taxon>Paractinoplanes</taxon>
    </lineage>
</organism>
<evidence type="ECO:0000256" key="1">
    <source>
        <dbReference type="SAM" id="MobiDB-lite"/>
    </source>
</evidence>
<dbReference type="EMBL" id="OBDY01000010">
    <property type="protein sequence ID" value="SNY49624.1"/>
    <property type="molecule type" value="Genomic_DNA"/>
</dbReference>
<dbReference type="InterPro" id="IPR036396">
    <property type="entry name" value="Cyt_P450_sf"/>
</dbReference>
<dbReference type="GO" id="GO:0020037">
    <property type="term" value="F:heme binding"/>
    <property type="evidence" value="ECO:0007669"/>
    <property type="project" value="InterPro"/>
</dbReference>
<protein>
    <recommendedName>
        <fullName evidence="4">Cytochrome P450</fullName>
    </recommendedName>
</protein>
<evidence type="ECO:0000313" key="3">
    <source>
        <dbReference type="Proteomes" id="UP000219612"/>
    </source>
</evidence>